<evidence type="ECO:0000313" key="4">
    <source>
        <dbReference type="EMBL" id="JAV79702.1"/>
    </source>
</evidence>
<dbReference type="Pfam" id="PF00589">
    <property type="entry name" value="Phage_integrase"/>
    <property type="match status" value="1"/>
</dbReference>
<dbReference type="Gene3D" id="1.10.443.10">
    <property type="entry name" value="Intergrase catalytic core"/>
    <property type="match status" value="1"/>
</dbReference>
<dbReference type="InterPro" id="IPR050090">
    <property type="entry name" value="Tyrosine_recombinase_XerCD"/>
</dbReference>
<name>A0A1Y1M1D4_PHOPY</name>
<dbReference type="GO" id="GO:0006310">
    <property type="term" value="P:DNA recombination"/>
    <property type="evidence" value="ECO:0007669"/>
    <property type="project" value="UniProtKB-KW"/>
</dbReference>
<dbReference type="GO" id="GO:0015074">
    <property type="term" value="P:DNA integration"/>
    <property type="evidence" value="ECO:0007669"/>
    <property type="project" value="InterPro"/>
</dbReference>
<evidence type="ECO:0000256" key="1">
    <source>
        <dbReference type="ARBA" id="ARBA00023125"/>
    </source>
</evidence>
<dbReference type="GO" id="GO:0003677">
    <property type="term" value="F:DNA binding"/>
    <property type="evidence" value="ECO:0007669"/>
    <property type="project" value="UniProtKB-KW"/>
</dbReference>
<dbReference type="EMBL" id="GEZM01042696">
    <property type="protein sequence ID" value="JAV79706.1"/>
    <property type="molecule type" value="Transcribed_RNA"/>
</dbReference>
<reference evidence="4" key="1">
    <citation type="journal article" date="2016" name="Sci. Rep.">
        <title>Molecular characterization of firefly nuptial gifts: a multi-omics approach sheds light on postcopulatory sexual selection.</title>
        <authorList>
            <person name="Al-Wathiqui N."/>
            <person name="Fallon T.R."/>
            <person name="South A."/>
            <person name="Weng J.K."/>
            <person name="Lewis S.M."/>
        </authorList>
    </citation>
    <scope>NUCLEOTIDE SEQUENCE</scope>
</reference>
<dbReference type="InterPro" id="IPR011010">
    <property type="entry name" value="DNA_brk_join_enz"/>
</dbReference>
<keyword evidence="1" id="KW-0238">DNA-binding</keyword>
<dbReference type="PANTHER" id="PTHR30349">
    <property type="entry name" value="PHAGE INTEGRASE-RELATED"/>
    <property type="match status" value="1"/>
</dbReference>
<dbReference type="InterPro" id="IPR002104">
    <property type="entry name" value="Integrase_catalytic"/>
</dbReference>
<evidence type="ECO:0000256" key="2">
    <source>
        <dbReference type="ARBA" id="ARBA00023172"/>
    </source>
</evidence>
<accession>A0A1Y1M1D4</accession>
<evidence type="ECO:0000259" key="3">
    <source>
        <dbReference type="PROSITE" id="PS51898"/>
    </source>
</evidence>
<protein>
    <recommendedName>
        <fullName evidence="3">Tyr recombinase domain-containing protein</fullName>
    </recommendedName>
</protein>
<feature type="domain" description="Tyr recombinase" evidence="3">
    <location>
        <begin position="1"/>
        <end position="158"/>
    </location>
</feature>
<keyword evidence="2" id="KW-0233">DNA recombination</keyword>
<dbReference type="EMBL" id="GEZM01042698">
    <property type="protein sequence ID" value="JAV79702.1"/>
    <property type="molecule type" value="Transcribed_RNA"/>
</dbReference>
<dbReference type="InterPro" id="IPR013762">
    <property type="entry name" value="Integrase-like_cat_sf"/>
</dbReference>
<dbReference type="SUPFAM" id="SSF56349">
    <property type="entry name" value="DNA breaking-rejoining enzymes"/>
    <property type="match status" value="1"/>
</dbReference>
<sequence>MGYSGACRREELTNMALGDIQYKNDIVVVSVPKTKTNVMRQFVITEKLWIDIIKKYSSIRPVNTCHQRFFVTYRSGRCITTPIGINTMGKTPRKIAEFLQLANPAQYTGHCFRRSSVSHLANSGSDLVTIKRHGGWKSSAVAEGYIETSVQRKVEVAGTLAQASKSSSSLHGILAQGCTSTHVESAVPSAIVEGNINSAEHNIVTHNLPGIKVNTHDGAVTVKVYNNCTFNYADKDEI</sequence>
<organism evidence="4">
    <name type="scientific">Photinus pyralis</name>
    <name type="common">Common eastern firefly</name>
    <name type="synonym">Lampyris pyralis</name>
    <dbReference type="NCBI Taxonomy" id="7054"/>
    <lineage>
        <taxon>Eukaryota</taxon>
        <taxon>Metazoa</taxon>
        <taxon>Ecdysozoa</taxon>
        <taxon>Arthropoda</taxon>
        <taxon>Hexapoda</taxon>
        <taxon>Insecta</taxon>
        <taxon>Pterygota</taxon>
        <taxon>Neoptera</taxon>
        <taxon>Endopterygota</taxon>
        <taxon>Coleoptera</taxon>
        <taxon>Polyphaga</taxon>
        <taxon>Elateriformia</taxon>
        <taxon>Elateroidea</taxon>
        <taxon>Lampyridae</taxon>
        <taxon>Lampyrinae</taxon>
        <taxon>Photinus</taxon>
    </lineage>
</organism>
<dbReference type="AlphaFoldDB" id="A0A1Y1M1D4"/>
<proteinExistence type="predicted"/>
<dbReference type="PANTHER" id="PTHR30349:SF41">
    <property type="entry name" value="INTEGRASE_RECOMBINASE PROTEIN MJ0367-RELATED"/>
    <property type="match status" value="1"/>
</dbReference>
<dbReference type="PROSITE" id="PS51898">
    <property type="entry name" value="TYR_RECOMBINASE"/>
    <property type="match status" value="1"/>
</dbReference>